<protein>
    <submittedName>
        <fullName evidence="2">Uncharacterized protein</fullName>
    </submittedName>
</protein>
<reference evidence="2" key="1">
    <citation type="submission" date="2023-03" db="EMBL/GenBank/DDBJ databases">
        <title>Massive genome expansion in bonnet fungi (Mycena s.s.) driven by repeated elements and novel gene families across ecological guilds.</title>
        <authorList>
            <consortium name="Lawrence Berkeley National Laboratory"/>
            <person name="Harder C.B."/>
            <person name="Miyauchi S."/>
            <person name="Viragh M."/>
            <person name="Kuo A."/>
            <person name="Thoen E."/>
            <person name="Andreopoulos B."/>
            <person name="Lu D."/>
            <person name="Skrede I."/>
            <person name="Drula E."/>
            <person name="Henrissat B."/>
            <person name="Morin E."/>
            <person name="Kohler A."/>
            <person name="Barry K."/>
            <person name="LaButti K."/>
            <person name="Morin E."/>
            <person name="Salamov A."/>
            <person name="Lipzen A."/>
            <person name="Mereny Z."/>
            <person name="Hegedus B."/>
            <person name="Baldrian P."/>
            <person name="Stursova M."/>
            <person name="Weitz H."/>
            <person name="Taylor A."/>
            <person name="Grigoriev I.V."/>
            <person name="Nagy L.G."/>
            <person name="Martin F."/>
            <person name="Kauserud H."/>
        </authorList>
    </citation>
    <scope>NUCLEOTIDE SEQUENCE</scope>
    <source>
        <strain evidence="2">CBHHK182m</strain>
    </source>
</reference>
<dbReference type="EMBL" id="JARKIB010000009">
    <property type="protein sequence ID" value="KAJ7776279.1"/>
    <property type="molecule type" value="Genomic_DNA"/>
</dbReference>
<gene>
    <name evidence="2" type="ORF">B0H16DRAFT_1449711</name>
</gene>
<keyword evidence="1" id="KW-0732">Signal</keyword>
<comment type="caution">
    <text evidence="2">The sequence shown here is derived from an EMBL/GenBank/DDBJ whole genome shotgun (WGS) entry which is preliminary data.</text>
</comment>
<accession>A0AAD7NV44</accession>
<feature type="chain" id="PRO_5041997427" evidence="1">
    <location>
        <begin position="22"/>
        <end position="225"/>
    </location>
</feature>
<dbReference type="Proteomes" id="UP001215598">
    <property type="component" value="Unassembled WGS sequence"/>
</dbReference>
<evidence type="ECO:0000313" key="3">
    <source>
        <dbReference type="Proteomes" id="UP001215598"/>
    </source>
</evidence>
<dbReference type="AlphaFoldDB" id="A0AAD7NV44"/>
<name>A0AAD7NV44_9AGAR</name>
<feature type="signal peptide" evidence="1">
    <location>
        <begin position="1"/>
        <end position="21"/>
    </location>
</feature>
<organism evidence="2 3">
    <name type="scientific">Mycena metata</name>
    <dbReference type="NCBI Taxonomy" id="1033252"/>
    <lineage>
        <taxon>Eukaryota</taxon>
        <taxon>Fungi</taxon>
        <taxon>Dikarya</taxon>
        <taxon>Basidiomycota</taxon>
        <taxon>Agaricomycotina</taxon>
        <taxon>Agaricomycetes</taxon>
        <taxon>Agaricomycetidae</taxon>
        <taxon>Agaricales</taxon>
        <taxon>Marasmiineae</taxon>
        <taxon>Mycenaceae</taxon>
        <taxon>Mycena</taxon>
    </lineage>
</organism>
<proteinExistence type="predicted"/>
<evidence type="ECO:0000256" key="1">
    <source>
        <dbReference type="SAM" id="SignalP"/>
    </source>
</evidence>
<evidence type="ECO:0000313" key="2">
    <source>
        <dbReference type="EMBL" id="KAJ7776279.1"/>
    </source>
</evidence>
<sequence>MFNSKALLAGTLAALAAFASANPTNPAPDATNFWAVYPGWDMADGAGISTSTVNGTELACLAACNAGTTLSPSCWLKDELDFSAIQTRGFPITLVILGACGTTRALLTHASLPIRSFNVRKATPDEPLFSLRKFRCFKPPGFVSKTLQYGPAPDIRDSKKSVVSHVHQGHHEFASTGHACVNIPSDFAPRVFSMRTFSRPFSLSRVFSPSEFGLLRSIQRGQCNE</sequence>
<keyword evidence="3" id="KW-1185">Reference proteome</keyword>